<name>A0A9P1CMB4_9DINO</name>
<evidence type="ECO:0000313" key="2">
    <source>
        <dbReference type="EMBL" id="CAL4782126.1"/>
    </source>
</evidence>
<dbReference type="OrthoDB" id="10418449at2759"/>
<dbReference type="EMBL" id="CAMXCT030002001">
    <property type="protein sequence ID" value="CAL4782126.1"/>
    <property type="molecule type" value="Genomic_DNA"/>
</dbReference>
<feature type="non-terminal residue" evidence="1">
    <location>
        <position position="234"/>
    </location>
</feature>
<dbReference type="AlphaFoldDB" id="A0A9P1CMB4"/>
<reference evidence="2 3" key="2">
    <citation type="submission" date="2024-05" db="EMBL/GenBank/DDBJ databases">
        <authorList>
            <person name="Chen Y."/>
            <person name="Shah S."/>
            <person name="Dougan E. K."/>
            <person name="Thang M."/>
            <person name="Chan C."/>
        </authorList>
    </citation>
    <scope>NUCLEOTIDE SEQUENCE [LARGE SCALE GENOMIC DNA]</scope>
</reference>
<dbReference type="EMBL" id="CAMXCT020002001">
    <property type="protein sequence ID" value="CAL1148189.1"/>
    <property type="molecule type" value="Genomic_DNA"/>
</dbReference>
<sequence>MDDLLSFACLLSFSHRCCGALRGTNRQLLVALAERTTELRVAPQCPGVKEEAWHQLVVLLKALPNLRHLDLRGVGISAEGLSELRRALPRCKSWDLRFCWRLPWQYLESWLCEARGAESRQISHSLTVTPSPDLTPLQVVLVQAYALHRPYERFSRLFDPPSRYSMMLGCDRFQVEEEKGPEHHFRRSFVVTFWNSSSSSSEDGEHLLGSQMEEGAPWCTDSVVPIDMASQTSN</sequence>
<reference evidence="1" key="1">
    <citation type="submission" date="2022-10" db="EMBL/GenBank/DDBJ databases">
        <authorList>
            <person name="Chen Y."/>
            <person name="Dougan E. K."/>
            <person name="Chan C."/>
            <person name="Rhodes N."/>
            <person name="Thang M."/>
        </authorList>
    </citation>
    <scope>NUCLEOTIDE SEQUENCE</scope>
</reference>
<gene>
    <name evidence="1" type="ORF">C1SCF055_LOCUS21433</name>
</gene>
<evidence type="ECO:0000313" key="3">
    <source>
        <dbReference type="Proteomes" id="UP001152797"/>
    </source>
</evidence>
<protein>
    <submittedName>
        <fullName evidence="1">Uncharacterized protein</fullName>
    </submittedName>
</protein>
<dbReference type="EMBL" id="CAMXCT010002001">
    <property type="protein sequence ID" value="CAI3994814.1"/>
    <property type="molecule type" value="Genomic_DNA"/>
</dbReference>
<keyword evidence="3" id="KW-1185">Reference proteome</keyword>
<dbReference type="Gene3D" id="3.80.10.10">
    <property type="entry name" value="Ribonuclease Inhibitor"/>
    <property type="match status" value="1"/>
</dbReference>
<evidence type="ECO:0000313" key="1">
    <source>
        <dbReference type="EMBL" id="CAI3994814.1"/>
    </source>
</evidence>
<accession>A0A9P1CMB4</accession>
<organism evidence="1">
    <name type="scientific">Cladocopium goreaui</name>
    <dbReference type="NCBI Taxonomy" id="2562237"/>
    <lineage>
        <taxon>Eukaryota</taxon>
        <taxon>Sar</taxon>
        <taxon>Alveolata</taxon>
        <taxon>Dinophyceae</taxon>
        <taxon>Suessiales</taxon>
        <taxon>Symbiodiniaceae</taxon>
        <taxon>Cladocopium</taxon>
    </lineage>
</organism>
<dbReference type="SUPFAM" id="SSF52047">
    <property type="entry name" value="RNI-like"/>
    <property type="match status" value="1"/>
</dbReference>
<proteinExistence type="predicted"/>
<comment type="caution">
    <text evidence="1">The sequence shown here is derived from an EMBL/GenBank/DDBJ whole genome shotgun (WGS) entry which is preliminary data.</text>
</comment>
<dbReference type="Proteomes" id="UP001152797">
    <property type="component" value="Unassembled WGS sequence"/>
</dbReference>
<dbReference type="InterPro" id="IPR032675">
    <property type="entry name" value="LRR_dom_sf"/>
</dbReference>